<evidence type="ECO:0000259" key="8">
    <source>
        <dbReference type="PROSITE" id="PS52039"/>
    </source>
</evidence>
<dbReference type="eggNOG" id="KOG1956">
    <property type="taxonomic scope" value="Eukaryota"/>
</dbReference>
<proteinExistence type="inferred from homology"/>
<dbReference type="PANTHER" id="PTHR11390:SF21">
    <property type="entry name" value="DNA TOPOISOMERASE 3-ALPHA"/>
    <property type="match status" value="1"/>
</dbReference>
<dbReference type="STRING" id="590646.G3B9F7"/>
<dbReference type="SMART" id="SM00493">
    <property type="entry name" value="TOPRIM"/>
    <property type="match status" value="1"/>
</dbReference>
<dbReference type="PROSITE" id="PS50880">
    <property type="entry name" value="TOPRIM"/>
    <property type="match status" value="1"/>
</dbReference>
<dbReference type="GO" id="GO:0006265">
    <property type="term" value="P:DNA topological change"/>
    <property type="evidence" value="ECO:0007669"/>
    <property type="project" value="InterPro"/>
</dbReference>
<dbReference type="AlphaFoldDB" id="G3B9F7"/>
<dbReference type="GeneID" id="18246030"/>
<dbReference type="Pfam" id="PF01751">
    <property type="entry name" value="Toprim"/>
    <property type="match status" value="1"/>
</dbReference>
<dbReference type="Proteomes" id="UP000000707">
    <property type="component" value="Unassembled WGS sequence"/>
</dbReference>
<keyword evidence="10" id="KW-1185">Reference proteome</keyword>
<dbReference type="GO" id="GO:0003917">
    <property type="term" value="F:DNA topoisomerase type I (single strand cut, ATP-independent) activity"/>
    <property type="evidence" value="ECO:0007669"/>
    <property type="project" value="UniProtKB-EC"/>
</dbReference>
<feature type="domain" description="Toprim" evidence="7">
    <location>
        <begin position="2"/>
        <end position="143"/>
    </location>
</feature>
<dbReference type="FunFam" id="3.40.50.140:FF:000003">
    <property type="entry name" value="DNA topoisomerase"/>
    <property type="match status" value="1"/>
</dbReference>
<dbReference type="InterPro" id="IPR023406">
    <property type="entry name" value="Topo_IA_AS"/>
</dbReference>
<dbReference type="GO" id="GO:0031422">
    <property type="term" value="C:RecQ family helicase-topoisomerase III complex"/>
    <property type="evidence" value="ECO:0007669"/>
    <property type="project" value="TreeGrafter"/>
</dbReference>
<keyword evidence="5 6" id="KW-0413">Isomerase</keyword>
<dbReference type="GO" id="GO:0006281">
    <property type="term" value="P:DNA repair"/>
    <property type="evidence" value="ECO:0007669"/>
    <property type="project" value="TreeGrafter"/>
</dbReference>
<comment type="similarity">
    <text evidence="2 6">Belongs to the type IA topoisomerase family.</text>
</comment>
<comment type="function">
    <text evidence="6">Introduces a single-strand break via transesterification at a target site in duplex DNA. Releases the supercoiling and torsional tension of DNA introduced during the DNA replication and transcription by transiently cleaving and rejoining one strand of the DNA duplex. The scissile phosphodiester is attacked by the catalytic tyrosine of the enzyme, resulting in the formation of a DNA-(5'-phosphotyrosyl)-enzyme intermediate and the expulsion of a 3'-OH DNA strand.</text>
</comment>
<gene>
    <name evidence="9" type="ORF">CANTEDRAFT_108430</name>
</gene>
<name>G3B9F7_CANTC</name>
<protein>
    <recommendedName>
        <fullName evidence="6">DNA topoisomerase</fullName>
        <ecNumber evidence="6">5.6.2.1</ecNumber>
    </recommendedName>
</protein>
<dbReference type="InterPro" id="IPR013824">
    <property type="entry name" value="Topo_IA_cen_sub1"/>
</dbReference>
<dbReference type="SUPFAM" id="SSF56712">
    <property type="entry name" value="Prokaryotic type I DNA topoisomerase"/>
    <property type="match status" value="1"/>
</dbReference>
<dbReference type="PROSITE" id="PS52039">
    <property type="entry name" value="TOPO_IA_2"/>
    <property type="match status" value="1"/>
</dbReference>
<dbReference type="GO" id="GO:0003677">
    <property type="term" value="F:DNA binding"/>
    <property type="evidence" value="ECO:0007669"/>
    <property type="project" value="UniProtKB-KW"/>
</dbReference>
<organism evidence="10">
    <name type="scientific">Candida tenuis (strain ATCC 10573 / BCRC 21748 / CBS 615 / JCM 9827 / NBRC 10315 / NRRL Y-1498 / VKM Y-70)</name>
    <name type="common">Yeast</name>
    <name type="synonym">Yamadazyma tenuis</name>
    <dbReference type="NCBI Taxonomy" id="590646"/>
    <lineage>
        <taxon>Eukaryota</taxon>
        <taxon>Fungi</taxon>
        <taxon>Dikarya</taxon>
        <taxon>Ascomycota</taxon>
        <taxon>Saccharomycotina</taxon>
        <taxon>Pichiomycetes</taxon>
        <taxon>Debaryomycetaceae</taxon>
        <taxon>Yamadazyma</taxon>
    </lineage>
</organism>
<dbReference type="InterPro" id="IPR006171">
    <property type="entry name" value="TOPRIM_dom"/>
</dbReference>
<keyword evidence="4 6" id="KW-0238">DNA-binding</keyword>
<dbReference type="CDD" id="cd00186">
    <property type="entry name" value="TOP1Ac"/>
    <property type="match status" value="1"/>
</dbReference>
<dbReference type="Gene3D" id="1.10.460.10">
    <property type="entry name" value="Topoisomerase I, domain 2"/>
    <property type="match status" value="1"/>
</dbReference>
<dbReference type="CDD" id="cd03362">
    <property type="entry name" value="TOPRIM_TopoIA_TopoIII"/>
    <property type="match status" value="1"/>
</dbReference>
<dbReference type="InterPro" id="IPR034144">
    <property type="entry name" value="TOPRIM_TopoIII"/>
</dbReference>
<evidence type="ECO:0000256" key="1">
    <source>
        <dbReference type="ARBA" id="ARBA00000213"/>
    </source>
</evidence>
<evidence type="ECO:0000256" key="2">
    <source>
        <dbReference type="ARBA" id="ARBA00009446"/>
    </source>
</evidence>
<dbReference type="GO" id="GO:0005634">
    <property type="term" value="C:nucleus"/>
    <property type="evidence" value="ECO:0007669"/>
    <property type="project" value="TreeGrafter"/>
</dbReference>
<dbReference type="Gene3D" id="1.10.290.10">
    <property type="entry name" value="Topoisomerase I, domain 4"/>
    <property type="match status" value="1"/>
</dbReference>
<dbReference type="EMBL" id="GL996527">
    <property type="protein sequence ID" value="EGV61874.1"/>
    <property type="molecule type" value="Genomic_DNA"/>
</dbReference>
<dbReference type="HOGENOM" id="CLU_002929_1_1_1"/>
<comment type="catalytic activity">
    <reaction evidence="1 6">
        <text>ATP-independent breakage of single-stranded DNA, followed by passage and rejoining.</text>
        <dbReference type="EC" id="5.6.2.1"/>
    </reaction>
</comment>
<dbReference type="PROSITE" id="PS00396">
    <property type="entry name" value="TOPO_IA_1"/>
    <property type="match status" value="1"/>
</dbReference>
<evidence type="ECO:0000313" key="9">
    <source>
        <dbReference type="EMBL" id="EGV61874.1"/>
    </source>
</evidence>
<dbReference type="Pfam" id="PF01131">
    <property type="entry name" value="Topoisom_bac"/>
    <property type="match status" value="1"/>
</dbReference>
<dbReference type="KEGG" id="cten:18246030"/>
<dbReference type="InterPro" id="IPR013826">
    <property type="entry name" value="Topo_IA_cen_sub3"/>
</dbReference>
<dbReference type="SMART" id="SM00437">
    <property type="entry name" value="TOP1Ac"/>
    <property type="match status" value="1"/>
</dbReference>
<dbReference type="InterPro" id="IPR003601">
    <property type="entry name" value="Topo_IA_2"/>
</dbReference>
<dbReference type="OrthoDB" id="430051at2759"/>
<evidence type="ECO:0000256" key="3">
    <source>
        <dbReference type="ARBA" id="ARBA00023029"/>
    </source>
</evidence>
<dbReference type="EC" id="5.6.2.1" evidence="6"/>
<dbReference type="PRINTS" id="PR00417">
    <property type="entry name" value="PRTPISMRASEI"/>
</dbReference>
<evidence type="ECO:0000256" key="4">
    <source>
        <dbReference type="ARBA" id="ARBA00023125"/>
    </source>
</evidence>
<dbReference type="InterPro" id="IPR013497">
    <property type="entry name" value="Topo_IA_cen"/>
</dbReference>
<dbReference type="SMART" id="SM00436">
    <property type="entry name" value="TOP1Bc"/>
    <property type="match status" value="1"/>
</dbReference>
<dbReference type="InterPro" id="IPR023405">
    <property type="entry name" value="Topo_IA_core_domain"/>
</dbReference>
<dbReference type="Gene3D" id="3.40.50.140">
    <property type="match status" value="1"/>
</dbReference>
<dbReference type="InterPro" id="IPR000380">
    <property type="entry name" value="Topo_IA"/>
</dbReference>
<evidence type="ECO:0000259" key="7">
    <source>
        <dbReference type="PROSITE" id="PS50880"/>
    </source>
</evidence>
<dbReference type="GO" id="GO:0035825">
    <property type="term" value="P:homologous recombination"/>
    <property type="evidence" value="ECO:0007669"/>
    <property type="project" value="UniProtKB-ARBA"/>
</dbReference>
<reference evidence="9 10" key="1">
    <citation type="journal article" date="2011" name="Proc. Natl. Acad. Sci. U.S.A.">
        <title>Comparative genomics of xylose-fermenting fungi for enhanced biofuel production.</title>
        <authorList>
            <person name="Wohlbach D.J."/>
            <person name="Kuo A."/>
            <person name="Sato T.K."/>
            <person name="Potts K.M."/>
            <person name="Salamov A.A."/>
            <person name="LaButti K.M."/>
            <person name="Sun H."/>
            <person name="Clum A."/>
            <person name="Pangilinan J.L."/>
            <person name="Lindquist E.A."/>
            <person name="Lucas S."/>
            <person name="Lapidus A."/>
            <person name="Jin M."/>
            <person name="Gunawan C."/>
            <person name="Balan V."/>
            <person name="Dale B.E."/>
            <person name="Jeffries T.W."/>
            <person name="Zinkel R."/>
            <person name="Barry K.W."/>
            <person name="Grigoriev I.V."/>
            <person name="Gasch A.P."/>
        </authorList>
    </citation>
    <scope>NUCLEOTIDE SEQUENCE [LARGE SCALE GENOMIC DNA]</scope>
    <source>
        <strain evidence="10">ATCC 10573 / BCRC 21748 / CBS 615 / JCM 9827 / NBRC 10315 / NRRL Y-1498 / VKM Y-70</strain>
    </source>
</reference>
<dbReference type="Gene3D" id="2.70.20.10">
    <property type="entry name" value="Topoisomerase I, domain 3"/>
    <property type="match status" value="1"/>
</dbReference>
<evidence type="ECO:0000256" key="6">
    <source>
        <dbReference type="RuleBase" id="RU362092"/>
    </source>
</evidence>
<feature type="domain" description="Topo IA-type catalytic" evidence="8">
    <location>
        <begin position="167"/>
        <end position="597"/>
    </location>
</feature>
<dbReference type="InterPro" id="IPR013825">
    <property type="entry name" value="Topo_IA_cen_sub2"/>
</dbReference>
<dbReference type="FunFam" id="1.10.290.10:FF:000001">
    <property type="entry name" value="DNA topoisomerase"/>
    <property type="match status" value="1"/>
</dbReference>
<accession>G3B9F7</accession>
<sequence length="616" mass="70031">MKVLCVAEKPSIAKEVTSVLSGGRSTRRDSRSKYNANFDFKFTFPGHGLCDVTMTSVTGHITSMDFPAEYAWGRVPPGRLLDAPVKIQPDKSKLAIHQNIANEARSANYLMIWTDCDREGEAIGYEILEAAKKGNTRLSLSSVWRPHFSHLEKNHILSAARNPQNLNMKTVEAVHCRQEVDLRVGASFTRLLTDILRRSKLVDEIVSYGTCQFPTLGFVVDRYKRVKNFVPEKFWYISTSVEKSNQTVSFSWAKTHFFDRLFVVMLYEECMKSTHGTIKGVTRKPTSNFKPFPLTTVSLQKDCATYFKMSAKEALDAAEKLYQSGWISYPRTETDMFPPEMDLRSIIQTHTQDSRWGHYATSLMTVDGKYGIPRKGRNNDKSHPPIHPVKYVNLETITNDKQRKVYEYVVRRFLACCSTDAKGFQTVAELQWGNETFRASGLEVTEKNYLDVYTYRTWSSTEQLPPFVAGERVNLKSAEVKEGKTSPPNHMTETELIALMDANGIGTDATIAEHIHKIEQRSYITKKKTGKSHIILPTELGMGLIEAFSSISFANNISLSKPFLRKRLESLLKEIEEGRATKEFSLRETISLYKNAFALTAEEQSVLVNEFKKFQT</sequence>
<evidence type="ECO:0000256" key="5">
    <source>
        <dbReference type="ARBA" id="ARBA00023235"/>
    </source>
</evidence>
<dbReference type="InterPro" id="IPR003602">
    <property type="entry name" value="Topo_IA_DNA-bd_dom"/>
</dbReference>
<keyword evidence="3 6" id="KW-0799">Topoisomerase</keyword>
<evidence type="ECO:0000313" key="10">
    <source>
        <dbReference type="Proteomes" id="UP000000707"/>
    </source>
</evidence>
<dbReference type="PANTHER" id="PTHR11390">
    <property type="entry name" value="PROKARYOTIC DNA TOPOISOMERASE"/>
    <property type="match status" value="1"/>
</dbReference>